<dbReference type="AlphaFoldDB" id="A0A0L7KWE7"/>
<reference evidence="1 2" key="1">
    <citation type="journal article" date="2015" name="Genome Biol. Evol.">
        <title>The genome of winter moth (Operophtera brumata) provides a genomic perspective on sexual dimorphism and phenology.</title>
        <authorList>
            <person name="Derks M.F."/>
            <person name="Smit S."/>
            <person name="Salis L."/>
            <person name="Schijlen E."/>
            <person name="Bossers A."/>
            <person name="Mateman C."/>
            <person name="Pijl A.S."/>
            <person name="de Ridder D."/>
            <person name="Groenen M.A."/>
            <person name="Visser M.E."/>
            <person name="Megens H.J."/>
        </authorList>
    </citation>
    <scope>NUCLEOTIDE SEQUENCE [LARGE SCALE GENOMIC DNA]</scope>
    <source>
        <strain evidence="1">WM2013NL</strain>
        <tissue evidence="1">Head and thorax</tissue>
    </source>
</reference>
<dbReference type="Proteomes" id="UP000037510">
    <property type="component" value="Unassembled WGS sequence"/>
</dbReference>
<gene>
    <name evidence="1" type="ORF">OBRU01_19813</name>
</gene>
<protein>
    <submittedName>
        <fullName evidence="1">Putative RNA-directed DNA polymerase from transposon BS</fullName>
    </submittedName>
</protein>
<dbReference type="EMBL" id="JTDY01005036">
    <property type="protein sequence ID" value="KOB67440.1"/>
    <property type="molecule type" value="Genomic_DNA"/>
</dbReference>
<keyword evidence="2" id="KW-1185">Reference proteome</keyword>
<comment type="caution">
    <text evidence="1">The sequence shown here is derived from an EMBL/GenBank/DDBJ whole genome shotgun (WGS) entry which is preliminary data.</text>
</comment>
<accession>A0A0L7KWE7</accession>
<proteinExistence type="predicted"/>
<organism evidence="1 2">
    <name type="scientific">Operophtera brumata</name>
    <name type="common">Winter moth</name>
    <name type="synonym">Phalaena brumata</name>
    <dbReference type="NCBI Taxonomy" id="104452"/>
    <lineage>
        <taxon>Eukaryota</taxon>
        <taxon>Metazoa</taxon>
        <taxon>Ecdysozoa</taxon>
        <taxon>Arthropoda</taxon>
        <taxon>Hexapoda</taxon>
        <taxon>Insecta</taxon>
        <taxon>Pterygota</taxon>
        <taxon>Neoptera</taxon>
        <taxon>Endopterygota</taxon>
        <taxon>Lepidoptera</taxon>
        <taxon>Glossata</taxon>
        <taxon>Ditrysia</taxon>
        <taxon>Geometroidea</taxon>
        <taxon>Geometridae</taxon>
        <taxon>Larentiinae</taxon>
        <taxon>Operophtera</taxon>
    </lineage>
</organism>
<sequence length="137" mass="15329">MDVIKDLGVYLDYKLLMDEHINNVSGKAFKNVGFVMLVCKPINDLNCIKIVYNAYVRSSLEHASPIWCPQYITLPACTKHGEKKTSKTSAMGKNSLRKLLITPRNCHGESLKTCLKGNLNSERAVKTSCELLGVERI</sequence>
<evidence type="ECO:0000313" key="1">
    <source>
        <dbReference type="EMBL" id="KOB67440.1"/>
    </source>
</evidence>
<evidence type="ECO:0000313" key="2">
    <source>
        <dbReference type="Proteomes" id="UP000037510"/>
    </source>
</evidence>
<dbReference type="GO" id="GO:0003964">
    <property type="term" value="F:RNA-directed DNA polymerase activity"/>
    <property type="evidence" value="ECO:0007669"/>
    <property type="project" value="UniProtKB-KW"/>
</dbReference>
<keyword evidence="1" id="KW-0548">Nucleotidyltransferase</keyword>
<name>A0A0L7KWE7_OPEBR</name>
<keyword evidence="1" id="KW-0695">RNA-directed DNA polymerase</keyword>
<keyword evidence="1" id="KW-0808">Transferase</keyword>